<proteinExistence type="predicted"/>
<evidence type="ECO:0000313" key="8">
    <source>
        <dbReference type="EMBL" id="SHK69288.1"/>
    </source>
</evidence>
<dbReference type="OrthoDB" id="9778782at2"/>
<gene>
    <name evidence="8" type="ORF">SAMN05444159_3930</name>
</gene>
<dbReference type="EMBL" id="LT670844">
    <property type="protein sequence ID" value="SHK69288.1"/>
    <property type="molecule type" value="Genomic_DNA"/>
</dbReference>
<name>A0A1M6UJK5_9BRAD</name>
<sequence length="151" mass="16405">MKTSPWALIPLAVISTSAHATAYLTVEQAQRTIFPGATFAATGQPNVWRTSNGGVFVVDRVVGKHEFITMAVGINANGSVKQIEIMDYRESYGYEVRDAAWRAQFVGKTANSQLELNADIKNISGATLSSKHVTDGVKRILRKYESSLKGG</sequence>
<evidence type="ECO:0000259" key="7">
    <source>
        <dbReference type="SMART" id="SM00900"/>
    </source>
</evidence>
<dbReference type="PANTHER" id="PTHR36118">
    <property type="entry name" value="ION-TRANSLOCATING OXIDOREDUCTASE COMPLEX SUBUNIT G"/>
    <property type="match status" value="1"/>
</dbReference>
<evidence type="ECO:0000256" key="4">
    <source>
        <dbReference type="ARBA" id="ARBA00022643"/>
    </source>
</evidence>
<dbReference type="GO" id="GO:0005886">
    <property type="term" value="C:plasma membrane"/>
    <property type="evidence" value="ECO:0007669"/>
    <property type="project" value="InterPro"/>
</dbReference>
<dbReference type="GO" id="GO:0022900">
    <property type="term" value="P:electron transport chain"/>
    <property type="evidence" value="ECO:0007669"/>
    <property type="project" value="InterPro"/>
</dbReference>
<feature type="domain" description="FMN-binding" evidence="7">
    <location>
        <begin position="63"/>
        <end position="144"/>
    </location>
</feature>
<keyword evidence="2" id="KW-0597">Phosphoprotein</keyword>
<dbReference type="Proteomes" id="UP000189935">
    <property type="component" value="Chromosome I"/>
</dbReference>
<organism evidence="8 9">
    <name type="scientific">Bradyrhizobium lablabi</name>
    <dbReference type="NCBI Taxonomy" id="722472"/>
    <lineage>
        <taxon>Bacteria</taxon>
        <taxon>Pseudomonadati</taxon>
        <taxon>Pseudomonadota</taxon>
        <taxon>Alphaproteobacteria</taxon>
        <taxon>Hyphomicrobiales</taxon>
        <taxon>Nitrobacteraceae</taxon>
        <taxon>Bradyrhizobium</taxon>
    </lineage>
</organism>
<keyword evidence="3" id="KW-0285">Flavoprotein</keyword>
<feature type="chain" id="PRO_5012658094" evidence="6">
    <location>
        <begin position="21"/>
        <end position="151"/>
    </location>
</feature>
<keyword evidence="5" id="KW-0249">Electron transport</keyword>
<dbReference type="AlphaFoldDB" id="A0A1M6UJK5"/>
<dbReference type="InterPro" id="IPR007329">
    <property type="entry name" value="FMN-bd"/>
</dbReference>
<accession>A0A1M6UJK5</accession>
<evidence type="ECO:0000256" key="6">
    <source>
        <dbReference type="SAM" id="SignalP"/>
    </source>
</evidence>
<dbReference type="SMART" id="SM00900">
    <property type="entry name" value="FMN_bind"/>
    <property type="match status" value="1"/>
</dbReference>
<protein>
    <submittedName>
        <fullName evidence="8">FMN-binding domain-containing protein</fullName>
    </submittedName>
</protein>
<reference evidence="8 9" key="1">
    <citation type="submission" date="2016-11" db="EMBL/GenBank/DDBJ databases">
        <authorList>
            <person name="Jaros S."/>
            <person name="Januszkiewicz K."/>
            <person name="Wedrychowicz H."/>
        </authorList>
    </citation>
    <scope>NUCLEOTIDE SEQUENCE [LARGE SCALE GENOMIC DNA]</scope>
    <source>
        <strain evidence="8 9">GAS499</strain>
    </source>
</reference>
<evidence type="ECO:0000256" key="3">
    <source>
        <dbReference type="ARBA" id="ARBA00022630"/>
    </source>
</evidence>
<keyword evidence="1" id="KW-0813">Transport</keyword>
<dbReference type="GO" id="GO:0009055">
    <property type="term" value="F:electron transfer activity"/>
    <property type="evidence" value="ECO:0007669"/>
    <property type="project" value="InterPro"/>
</dbReference>
<dbReference type="PANTHER" id="PTHR36118:SF1">
    <property type="entry name" value="ION-TRANSLOCATING OXIDOREDUCTASE COMPLEX SUBUNIT G"/>
    <property type="match status" value="1"/>
</dbReference>
<dbReference type="InterPro" id="IPR010209">
    <property type="entry name" value="Ion_transpt_RnfG/RsxG"/>
</dbReference>
<evidence type="ECO:0000256" key="5">
    <source>
        <dbReference type="ARBA" id="ARBA00022982"/>
    </source>
</evidence>
<evidence type="ECO:0000256" key="2">
    <source>
        <dbReference type="ARBA" id="ARBA00022553"/>
    </source>
</evidence>
<keyword evidence="6" id="KW-0732">Signal</keyword>
<evidence type="ECO:0000256" key="1">
    <source>
        <dbReference type="ARBA" id="ARBA00022448"/>
    </source>
</evidence>
<dbReference type="GO" id="GO:0010181">
    <property type="term" value="F:FMN binding"/>
    <property type="evidence" value="ECO:0007669"/>
    <property type="project" value="InterPro"/>
</dbReference>
<evidence type="ECO:0000313" key="9">
    <source>
        <dbReference type="Proteomes" id="UP000189935"/>
    </source>
</evidence>
<dbReference type="Pfam" id="PF04205">
    <property type="entry name" value="FMN_bind"/>
    <property type="match status" value="1"/>
</dbReference>
<dbReference type="RefSeq" id="WP_079545108.1">
    <property type="nucleotide sequence ID" value="NZ_LT670844.1"/>
</dbReference>
<feature type="signal peptide" evidence="6">
    <location>
        <begin position="1"/>
        <end position="20"/>
    </location>
</feature>
<keyword evidence="4" id="KW-0288">FMN</keyword>